<comment type="caution">
    <text evidence="1">The sequence shown here is derived from an EMBL/GenBank/DDBJ whole genome shotgun (WGS) entry which is preliminary data.</text>
</comment>
<dbReference type="EMBL" id="JAAVJF010000002">
    <property type="protein sequence ID" value="NYR15168.1"/>
    <property type="molecule type" value="Genomic_DNA"/>
</dbReference>
<dbReference type="Proteomes" id="UP000554766">
    <property type="component" value="Unassembled WGS sequence"/>
</dbReference>
<accession>A0A7L4P852</accession>
<dbReference type="AlphaFoldDB" id="A0A7L4P852"/>
<sequence length="212" mass="23497">MLGWVDHFQYYGPLKVELLEVPEVLLSSIVLTRSEEGFERAVSGWSKFGTLNVVEAVYAYVVQARKGVLDRRGLLEKLMSLIPSATELDILAMQRVLKLGLDITTCDLGVVVLSYIPVRGGAPPPRFLGILYELRRRDSTLYIARNQGGPPVYDLETMCIIPASGEGEPHPLYDAYLRGFKIVTEGTPSAEDLCVAHKKIGARCRVFKPGVF</sequence>
<evidence type="ECO:0000313" key="2">
    <source>
        <dbReference type="Proteomes" id="UP000554766"/>
    </source>
</evidence>
<protein>
    <submittedName>
        <fullName evidence="1">Uncharacterized protein</fullName>
    </submittedName>
</protein>
<proteinExistence type="predicted"/>
<reference evidence="1 2" key="1">
    <citation type="journal article" date="2020" name="Nat. Commun.">
        <title>The structures of two archaeal type IV pili illuminate evolutionary relationships.</title>
        <authorList>
            <person name="Wang F."/>
            <person name="Baquero D.P."/>
            <person name="Su Z."/>
            <person name="Beltran L.C."/>
            <person name="Prangishvili D."/>
            <person name="Krupovic M."/>
            <person name="Egelman E.H."/>
        </authorList>
    </citation>
    <scope>NUCLEOTIDE SEQUENCE [LARGE SCALE GENOMIC DNA]</scope>
    <source>
        <strain evidence="1 2">2GA</strain>
    </source>
</reference>
<gene>
    <name evidence="1" type="ORF">HC235_04220</name>
</gene>
<keyword evidence="2" id="KW-1185">Reference proteome</keyword>
<organism evidence="1 2">
    <name type="scientific">Pyrobaculum arsenaticum</name>
    <dbReference type="NCBI Taxonomy" id="121277"/>
    <lineage>
        <taxon>Archaea</taxon>
        <taxon>Thermoproteota</taxon>
        <taxon>Thermoprotei</taxon>
        <taxon>Thermoproteales</taxon>
        <taxon>Thermoproteaceae</taxon>
        <taxon>Pyrobaculum</taxon>
    </lineage>
</organism>
<evidence type="ECO:0000313" key="1">
    <source>
        <dbReference type="EMBL" id="NYR15168.1"/>
    </source>
</evidence>
<name>A0A7L4P852_9CREN</name>
<dbReference type="OMA" id="YDGETMC"/>
<dbReference type="RefSeq" id="WP_011901015.1">
    <property type="nucleotide sequence ID" value="NZ_JAAVJF010000002.1"/>
</dbReference>
<dbReference type="GeneID" id="5054150"/>